<dbReference type="InterPro" id="IPR027417">
    <property type="entry name" value="P-loop_NTPase"/>
</dbReference>
<dbReference type="PROSITE" id="PS50893">
    <property type="entry name" value="ABC_TRANSPORTER_2"/>
    <property type="match status" value="1"/>
</dbReference>
<dbReference type="PANTHER" id="PTHR24220:SF86">
    <property type="entry name" value="ABC TRANSPORTER ABCH.1"/>
    <property type="match status" value="1"/>
</dbReference>
<name>A0ABT9PJZ6_9ACTO</name>
<dbReference type="SUPFAM" id="SSF52540">
    <property type="entry name" value="P-loop containing nucleoside triphosphate hydrolases"/>
    <property type="match status" value="1"/>
</dbReference>
<dbReference type="Proteomes" id="UP001230145">
    <property type="component" value="Unassembled WGS sequence"/>
</dbReference>
<keyword evidence="3" id="KW-0067">ATP-binding</keyword>
<keyword evidence="2" id="KW-0547">Nucleotide-binding</keyword>
<dbReference type="Pfam" id="PF00005">
    <property type="entry name" value="ABC_tran"/>
    <property type="match status" value="1"/>
</dbReference>
<keyword evidence="1" id="KW-0813">Transport</keyword>
<dbReference type="InterPro" id="IPR003593">
    <property type="entry name" value="AAA+_ATPase"/>
</dbReference>
<keyword evidence="5" id="KW-0449">Lipoprotein</keyword>
<gene>
    <name evidence="5" type="ORF">J2S45_001716</name>
</gene>
<evidence type="ECO:0000256" key="3">
    <source>
        <dbReference type="ARBA" id="ARBA00022840"/>
    </source>
</evidence>
<evidence type="ECO:0000256" key="2">
    <source>
        <dbReference type="ARBA" id="ARBA00022741"/>
    </source>
</evidence>
<dbReference type="InterPro" id="IPR015854">
    <property type="entry name" value="ABC_transpr_LolD-like"/>
</dbReference>
<evidence type="ECO:0000259" key="4">
    <source>
        <dbReference type="PROSITE" id="PS50893"/>
    </source>
</evidence>
<accession>A0ABT9PJZ6</accession>
<comment type="caution">
    <text evidence="5">The sequence shown here is derived from an EMBL/GenBank/DDBJ whole genome shotgun (WGS) entry which is preliminary data.</text>
</comment>
<evidence type="ECO:0000313" key="5">
    <source>
        <dbReference type="EMBL" id="MDP9833037.1"/>
    </source>
</evidence>
<dbReference type="Gene3D" id="3.40.50.300">
    <property type="entry name" value="P-loop containing nucleotide triphosphate hydrolases"/>
    <property type="match status" value="1"/>
</dbReference>
<keyword evidence="6" id="KW-1185">Reference proteome</keyword>
<dbReference type="PANTHER" id="PTHR24220">
    <property type="entry name" value="IMPORT ATP-BINDING PROTEIN"/>
    <property type="match status" value="1"/>
</dbReference>
<dbReference type="EMBL" id="JAUSQL010000001">
    <property type="protein sequence ID" value="MDP9833037.1"/>
    <property type="molecule type" value="Genomic_DNA"/>
</dbReference>
<protein>
    <submittedName>
        <fullName evidence="5">ABC-type lipoprotein export system ATPase subunit</fullName>
    </submittedName>
</protein>
<reference evidence="5 6" key="1">
    <citation type="submission" date="2023-07" db="EMBL/GenBank/DDBJ databases">
        <title>Sequencing the genomes of 1000 actinobacteria strains.</title>
        <authorList>
            <person name="Klenk H.-P."/>
        </authorList>
    </citation>
    <scope>NUCLEOTIDE SEQUENCE [LARGE SCALE GENOMIC DNA]</scope>
    <source>
        <strain evidence="5 6">DSM 19515</strain>
    </source>
</reference>
<proteinExistence type="predicted"/>
<organism evidence="5 6">
    <name type="scientific">Trueperella abortisuis</name>
    <dbReference type="NCBI Taxonomy" id="445930"/>
    <lineage>
        <taxon>Bacteria</taxon>
        <taxon>Bacillati</taxon>
        <taxon>Actinomycetota</taxon>
        <taxon>Actinomycetes</taxon>
        <taxon>Actinomycetales</taxon>
        <taxon>Actinomycetaceae</taxon>
        <taxon>Trueperella</taxon>
    </lineage>
</organism>
<dbReference type="InterPro" id="IPR003439">
    <property type="entry name" value="ABC_transporter-like_ATP-bd"/>
</dbReference>
<feature type="domain" description="ABC transporter" evidence="4">
    <location>
        <begin position="4"/>
        <end position="219"/>
    </location>
</feature>
<evidence type="ECO:0000256" key="1">
    <source>
        <dbReference type="ARBA" id="ARBA00022448"/>
    </source>
</evidence>
<evidence type="ECO:0000313" key="6">
    <source>
        <dbReference type="Proteomes" id="UP001230145"/>
    </source>
</evidence>
<dbReference type="CDD" id="cd03255">
    <property type="entry name" value="ABC_MJ0796_LolCDE_FtsE"/>
    <property type="match status" value="1"/>
</dbReference>
<dbReference type="SMART" id="SM00382">
    <property type="entry name" value="AAA"/>
    <property type="match status" value="1"/>
</dbReference>
<sequence>MDTLRAANVSFAYAKNAPNVLDGLSYEFSPAALTALTGPSGCGKSTFLYILGLMLQPRSGLVSFGDRDVSGLSDFQRSAFRARNIGFVFQDSELDDFSPILDSVVEPGLYVGATYRELVGRGKDLLAKVGLSGLEDKRPTKISGGQGQRAAVARALVNSPAIILADEPTGNLDRGNAKIILSLLQEAAQAGRTVVVATHDPFVIESCDYVLDVSVGEEM</sequence>
<dbReference type="RefSeq" id="WP_296930667.1">
    <property type="nucleotide sequence ID" value="NZ_CP133407.1"/>
</dbReference>
<dbReference type="InterPro" id="IPR017911">
    <property type="entry name" value="MacB-like_ATP-bd"/>
</dbReference>